<accession>B8CVK1</accession>
<feature type="transmembrane region" description="Helical" evidence="12">
    <location>
        <begin position="6"/>
        <end position="23"/>
    </location>
</feature>
<evidence type="ECO:0000256" key="9">
    <source>
        <dbReference type="ARBA" id="ARBA00049183"/>
    </source>
</evidence>
<dbReference type="Proteomes" id="UP000000753">
    <property type="component" value="Chromosome"/>
</dbReference>
<dbReference type="EC" id="2.4.99.12" evidence="4 12"/>
<evidence type="ECO:0000256" key="12">
    <source>
        <dbReference type="RuleBase" id="RU365103"/>
    </source>
</evidence>
<comment type="subcellular location">
    <subcellularLocation>
        <location evidence="1">Cell inner membrane</location>
        <topology evidence="1">Single-pass membrane protein</topology>
        <orientation evidence="1">Cytoplasmic side</orientation>
    </subcellularLocation>
    <subcellularLocation>
        <location evidence="12">Cell membrane</location>
    </subcellularLocation>
</comment>
<dbReference type="PANTHER" id="PTHR42755:SF1">
    <property type="entry name" value="3-DEOXY-D-MANNO-OCTULOSONIC ACID TRANSFERASE, MITOCHONDRIAL-RELATED"/>
    <property type="match status" value="1"/>
</dbReference>
<protein>
    <recommendedName>
        <fullName evidence="5 12">3-deoxy-D-manno-octulosonic acid transferase</fullName>
        <shortName evidence="12">Kdo transferase</shortName>
        <ecNumber evidence="4 12">2.4.99.12</ecNumber>
    </recommendedName>
    <alternativeName>
        <fullName evidence="8 12">Lipid IV(A) 3-deoxy-D-manno-octulosonic acid transferase</fullName>
    </alternativeName>
</protein>
<dbReference type="Gene3D" id="3.40.50.2000">
    <property type="entry name" value="Glycogen Phosphorylase B"/>
    <property type="match status" value="1"/>
</dbReference>
<evidence type="ECO:0000256" key="11">
    <source>
        <dbReference type="PIRSR" id="PIRSR639901-2"/>
    </source>
</evidence>
<feature type="domain" description="3-deoxy-D-manno-octulosonic-acid transferase N-terminal" evidence="13">
    <location>
        <begin position="34"/>
        <end position="208"/>
    </location>
</feature>
<dbReference type="EMBL" id="CP000472">
    <property type="protein sequence ID" value="ACJ31677.1"/>
    <property type="molecule type" value="Genomic_DNA"/>
</dbReference>
<dbReference type="NCBIfam" id="NF004388">
    <property type="entry name" value="PRK05749.1-4"/>
    <property type="match status" value="1"/>
</dbReference>
<evidence type="ECO:0000256" key="2">
    <source>
        <dbReference type="ARBA" id="ARBA00004713"/>
    </source>
</evidence>
<proteinExistence type="inferred from homology"/>
<dbReference type="STRING" id="225849.swp_5063"/>
<keyword evidence="12" id="KW-1133">Transmembrane helix</keyword>
<dbReference type="Pfam" id="PF04413">
    <property type="entry name" value="Glycos_transf_N"/>
    <property type="match status" value="1"/>
</dbReference>
<dbReference type="SUPFAM" id="SSF53756">
    <property type="entry name" value="UDP-Glycosyltransferase/glycogen phosphorylase"/>
    <property type="match status" value="1"/>
</dbReference>
<evidence type="ECO:0000256" key="3">
    <source>
        <dbReference type="ARBA" id="ARBA00006380"/>
    </source>
</evidence>
<evidence type="ECO:0000256" key="6">
    <source>
        <dbReference type="ARBA" id="ARBA00022679"/>
    </source>
</evidence>
<dbReference type="KEGG" id="swp:swp_5063"/>
<gene>
    <name evidence="14" type="ordered locus">swp_5063</name>
</gene>
<comment type="function">
    <text evidence="12">Involved in lipopolysaccharide (LPS) biosynthesis. Catalyzes the transfer of 3-deoxy-D-manno-octulosonate (Kdo) residue(s) from CMP-Kdo to lipid IV(A), the tetraacyldisaccharide-1,4'-bisphosphate precursor of lipid A.</text>
</comment>
<keyword evidence="12" id="KW-1003">Cell membrane</keyword>
<dbReference type="InterPro" id="IPR007507">
    <property type="entry name" value="Glycos_transf_N"/>
</dbReference>
<comment type="catalytic activity">
    <reaction evidence="9 12">
        <text>lipid IVA (E. coli) + CMP-3-deoxy-beta-D-manno-octulosonate = alpha-Kdo-(2-&gt;6)-lipid IVA (E. coli) + CMP + H(+)</text>
        <dbReference type="Rhea" id="RHEA:28066"/>
        <dbReference type="ChEBI" id="CHEBI:15378"/>
        <dbReference type="ChEBI" id="CHEBI:58603"/>
        <dbReference type="ChEBI" id="CHEBI:60364"/>
        <dbReference type="ChEBI" id="CHEBI:60377"/>
        <dbReference type="ChEBI" id="CHEBI:85987"/>
        <dbReference type="EC" id="2.4.99.12"/>
    </reaction>
</comment>
<feature type="site" description="Transition state stabilizer" evidence="11">
    <location>
        <position position="128"/>
    </location>
</feature>
<evidence type="ECO:0000313" key="14">
    <source>
        <dbReference type="EMBL" id="ACJ31677.1"/>
    </source>
</evidence>
<comment type="similarity">
    <text evidence="3">Belongs to the glycosyltransferase group 1 family. Glycosyltransferase 30 subfamily.</text>
</comment>
<keyword evidence="15" id="KW-1185">Reference proteome</keyword>
<dbReference type="RefSeq" id="WP_020915006.1">
    <property type="nucleotide sequence ID" value="NC_011566.1"/>
</dbReference>
<dbReference type="GO" id="GO:0009244">
    <property type="term" value="P:lipopolysaccharide core region biosynthetic process"/>
    <property type="evidence" value="ECO:0007669"/>
    <property type="project" value="UniProtKB-UniRule"/>
</dbReference>
<feature type="site" description="Transition state stabilizer" evidence="11">
    <location>
        <position position="206"/>
    </location>
</feature>
<feature type="active site" description="Proton acceptor" evidence="10">
    <location>
        <position position="58"/>
    </location>
</feature>
<dbReference type="GO" id="GO:0009245">
    <property type="term" value="P:lipid A biosynthetic process"/>
    <property type="evidence" value="ECO:0007669"/>
    <property type="project" value="TreeGrafter"/>
</dbReference>
<dbReference type="OrthoDB" id="9789797at2"/>
<dbReference type="UniPathway" id="UPA00958"/>
<sequence>MNRSLYSALLYLISPLLMVYLFVRGFKSPDYRLRWNERFGIKRLEQTDLLLHCVSMGETLAAIPLIKKIQAAYPDLSITVTTTSPTGSREVVRAFSEQVQHCYLPFDLAWCSKHFINQVAPKYCIIMETELWPNLIHYLKHSGAKVLLANARLSQKSADGYQKRLDLNLPMLQSLDAIAAQSKQAAARFIDLGVATDNITVCGSLKFDLNIEQTRIDAAQMMRESWNALQRPIWVAGSVHPGEFDSMILAHQRVLQQYPTALMVLVPRHPEQFDAAVAVVKAAGMQVARRSINDEVTAQTQVVVGDTMGELLTLYAAADQAFVGGTLIENGGHNPLEPAAVGLPVSVGPHHWDFNEITELLQREGALQVVDSSDALAQVLISMFNDKHAYQAASEAGKQVMLQNRGALDKQFALVSSMLKVKPSEKS</sequence>
<dbReference type="CAZy" id="GT30">
    <property type="family name" value="Glycosyltransferase Family 30"/>
</dbReference>
<dbReference type="AlphaFoldDB" id="B8CVK1"/>
<dbReference type="GO" id="GO:0005886">
    <property type="term" value="C:plasma membrane"/>
    <property type="evidence" value="ECO:0007669"/>
    <property type="project" value="UniProtKB-SubCell"/>
</dbReference>
<evidence type="ECO:0000256" key="7">
    <source>
        <dbReference type="ARBA" id="ARBA00022968"/>
    </source>
</evidence>
<dbReference type="HOGENOM" id="CLU_036146_2_0_6"/>
<organism evidence="14 15">
    <name type="scientific">Shewanella piezotolerans (strain WP3 / JCM 13877)</name>
    <dbReference type="NCBI Taxonomy" id="225849"/>
    <lineage>
        <taxon>Bacteria</taxon>
        <taxon>Pseudomonadati</taxon>
        <taxon>Pseudomonadota</taxon>
        <taxon>Gammaproteobacteria</taxon>
        <taxon>Alteromonadales</taxon>
        <taxon>Shewanellaceae</taxon>
        <taxon>Shewanella</taxon>
    </lineage>
</organism>
<dbReference type="eggNOG" id="COG1519">
    <property type="taxonomic scope" value="Bacteria"/>
</dbReference>
<dbReference type="InterPro" id="IPR039901">
    <property type="entry name" value="Kdotransferase"/>
</dbReference>
<name>B8CVK1_SHEPW</name>
<evidence type="ECO:0000259" key="13">
    <source>
        <dbReference type="Pfam" id="PF04413"/>
    </source>
</evidence>
<dbReference type="PANTHER" id="PTHR42755">
    <property type="entry name" value="3-DEOXY-MANNO-OCTULOSONATE CYTIDYLYLTRANSFERASE"/>
    <property type="match status" value="1"/>
</dbReference>
<keyword evidence="12" id="KW-0472">Membrane</keyword>
<keyword evidence="12" id="KW-0812">Transmembrane</keyword>
<keyword evidence="12" id="KW-0448">Lipopolysaccharide biosynthesis</keyword>
<comment type="pathway">
    <text evidence="2 12">Bacterial outer membrane biogenesis; LPS core biosynthesis.</text>
</comment>
<dbReference type="InterPro" id="IPR038107">
    <property type="entry name" value="Glycos_transf_N_sf"/>
</dbReference>
<evidence type="ECO:0000313" key="15">
    <source>
        <dbReference type="Proteomes" id="UP000000753"/>
    </source>
</evidence>
<keyword evidence="7" id="KW-0735">Signal-anchor</keyword>
<evidence type="ECO:0000256" key="10">
    <source>
        <dbReference type="PIRSR" id="PIRSR639901-1"/>
    </source>
</evidence>
<evidence type="ECO:0000256" key="4">
    <source>
        <dbReference type="ARBA" id="ARBA00012621"/>
    </source>
</evidence>
<dbReference type="FunFam" id="3.40.50.2000:FF:000032">
    <property type="entry name" value="3-deoxy-D-manno-octulosonic acid transferase"/>
    <property type="match status" value="1"/>
</dbReference>
<reference evidence="14 15" key="1">
    <citation type="journal article" date="2008" name="PLoS ONE">
        <title>Environmental adaptation: genomic analysis of the piezotolerant and psychrotolerant deep-sea iron reducing bacterium Shewanella piezotolerans WP3.</title>
        <authorList>
            <person name="Wang F."/>
            <person name="Wang J."/>
            <person name="Jian H."/>
            <person name="Zhang B."/>
            <person name="Li S."/>
            <person name="Wang F."/>
            <person name="Zeng X."/>
            <person name="Gao L."/>
            <person name="Bartlett D.H."/>
            <person name="Yu J."/>
            <person name="Hu S."/>
            <person name="Xiao X."/>
        </authorList>
    </citation>
    <scope>NUCLEOTIDE SEQUENCE [LARGE SCALE GENOMIC DNA]</scope>
    <source>
        <strain evidence="15">WP3 / JCM 13877</strain>
    </source>
</reference>
<dbReference type="GO" id="GO:0043842">
    <property type="term" value="F:Kdo transferase activity"/>
    <property type="evidence" value="ECO:0007669"/>
    <property type="project" value="UniProtKB-EC"/>
</dbReference>
<evidence type="ECO:0000256" key="5">
    <source>
        <dbReference type="ARBA" id="ARBA00019077"/>
    </source>
</evidence>
<dbReference type="FunFam" id="3.40.50.11720:FF:000001">
    <property type="entry name" value="3-deoxy-D-manno-octulosonic acid transferase"/>
    <property type="match status" value="1"/>
</dbReference>
<keyword evidence="6 12" id="KW-0808">Transferase</keyword>
<dbReference type="Gene3D" id="3.40.50.11720">
    <property type="entry name" value="3-Deoxy-D-manno-octulosonic-acid transferase, N-terminal domain"/>
    <property type="match status" value="1"/>
</dbReference>
<evidence type="ECO:0000256" key="1">
    <source>
        <dbReference type="ARBA" id="ARBA00004388"/>
    </source>
</evidence>
<evidence type="ECO:0000256" key="8">
    <source>
        <dbReference type="ARBA" id="ARBA00031445"/>
    </source>
</evidence>